<evidence type="ECO:0000259" key="1">
    <source>
        <dbReference type="Pfam" id="PF14540"/>
    </source>
</evidence>
<name>A0A9J6RBZ3_9BACI</name>
<dbReference type="InterPro" id="IPR036388">
    <property type="entry name" value="WH-like_DNA-bd_sf"/>
</dbReference>
<sequence>MEDLLRPIYQERASDSNTLGIIMMERKVSISPITDNFDVILLVIVSSANEPWFVKHYQMQEKTAAMHIVEESQLNYWMDTGFYRRILEWVTNGQVLFDRNEYVSNLRLNVEDFPEKKRELRMAIEFAKLTRSYREAKQLFAGGHTLDTYNKVLSSLHSLGRLAIIEKGYHPELVVWSQLKRIDPATYKLYEELLTSDEEMEKRLELMLLAIDFAISGRTKVASKHLLDVMRTKKETWAFGDLKIHPSVEPYQLDLSMMMDYLIEKNFIRVEKLETKGKGVCHLQYQVNE</sequence>
<evidence type="ECO:0000259" key="3">
    <source>
        <dbReference type="Pfam" id="PF22339"/>
    </source>
</evidence>
<dbReference type="InterPro" id="IPR043519">
    <property type="entry name" value="NT_sf"/>
</dbReference>
<dbReference type="Gene3D" id="1.20.120.330">
    <property type="entry name" value="Nucleotidyltransferases domain 2"/>
    <property type="match status" value="1"/>
</dbReference>
<dbReference type="Pfam" id="PF14540">
    <property type="entry name" value="NTF-like"/>
    <property type="match status" value="1"/>
</dbReference>
<feature type="domain" description="YgxA-like substrate binding" evidence="3">
    <location>
        <begin position="120"/>
        <end position="216"/>
    </location>
</feature>
<dbReference type="Pfam" id="PF22339">
    <property type="entry name" value="YgxA-like_sub_bind"/>
    <property type="match status" value="1"/>
</dbReference>
<reference evidence="4" key="1">
    <citation type="submission" date="2022-11" db="EMBL/GenBank/DDBJ databases">
        <title>WGS of Natronobacillus azotifigens 24KS-1, an anaerobic diazotrophic haloalkaliphile from soda-rich habitats.</title>
        <authorList>
            <person name="Sorokin D.Y."/>
            <person name="Merkel A.Y."/>
        </authorList>
    </citation>
    <scope>NUCLEOTIDE SEQUENCE</scope>
    <source>
        <strain evidence="4">24KS-1</strain>
    </source>
</reference>
<evidence type="ECO:0000313" key="4">
    <source>
        <dbReference type="EMBL" id="MCZ0702878.1"/>
    </source>
</evidence>
<evidence type="ECO:0000313" key="5">
    <source>
        <dbReference type="Proteomes" id="UP001084197"/>
    </source>
</evidence>
<dbReference type="RefSeq" id="WP_268779647.1">
    <property type="nucleotide sequence ID" value="NZ_JAPRAT010000009.1"/>
</dbReference>
<keyword evidence="5" id="KW-1185">Reference proteome</keyword>
<gene>
    <name evidence="4" type="ORF">OWO01_06605</name>
</gene>
<dbReference type="InterPro" id="IPR041143">
    <property type="entry name" value="YgxA_HTH"/>
</dbReference>
<dbReference type="Gene3D" id="3.30.460.10">
    <property type="entry name" value="Beta Polymerase, domain 2"/>
    <property type="match status" value="1"/>
</dbReference>
<dbReference type="Proteomes" id="UP001084197">
    <property type="component" value="Unassembled WGS sequence"/>
</dbReference>
<dbReference type="Gene3D" id="1.10.10.10">
    <property type="entry name" value="Winged helix-like DNA-binding domain superfamily/Winged helix DNA-binding domain"/>
    <property type="match status" value="1"/>
</dbReference>
<dbReference type="EMBL" id="JAPRAT010000009">
    <property type="protein sequence ID" value="MCZ0702878.1"/>
    <property type="molecule type" value="Genomic_DNA"/>
</dbReference>
<feature type="domain" description="YgxA-like helix-turn-helix" evidence="2">
    <location>
        <begin position="224"/>
        <end position="287"/>
    </location>
</feature>
<feature type="domain" description="Nucleotidyltransferase-like" evidence="1">
    <location>
        <begin position="1"/>
        <end position="118"/>
    </location>
</feature>
<proteinExistence type="predicted"/>
<dbReference type="AlphaFoldDB" id="A0A9J6RBZ3"/>
<protein>
    <submittedName>
        <fullName evidence="4">Nucleotidyltransferase-like protein</fullName>
    </submittedName>
</protein>
<dbReference type="InterPro" id="IPR054515">
    <property type="entry name" value="YgxA-like_substrate-bd"/>
</dbReference>
<organism evidence="4 5">
    <name type="scientific">Natronobacillus azotifigens</name>
    <dbReference type="NCBI Taxonomy" id="472978"/>
    <lineage>
        <taxon>Bacteria</taxon>
        <taxon>Bacillati</taxon>
        <taxon>Bacillota</taxon>
        <taxon>Bacilli</taxon>
        <taxon>Bacillales</taxon>
        <taxon>Bacillaceae</taxon>
        <taxon>Natronobacillus</taxon>
    </lineage>
</organism>
<dbReference type="InterPro" id="IPR029348">
    <property type="entry name" value="NTF-like"/>
</dbReference>
<evidence type="ECO:0000259" key="2">
    <source>
        <dbReference type="Pfam" id="PF18576"/>
    </source>
</evidence>
<comment type="caution">
    <text evidence="4">The sequence shown here is derived from an EMBL/GenBank/DDBJ whole genome shotgun (WGS) entry which is preliminary data.</text>
</comment>
<dbReference type="Pfam" id="PF18576">
    <property type="entry name" value="HTH_52"/>
    <property type="match status" value="1"/>
</dbReference>
<accession>A0A9J6RBZ3</accession>